<reference evidence="1 2" key="1">
    <citation type="submission" date="2019-03" db="EMBL/GenBank/DDBJ databases">
        <title>Histologic, ultrastructural, and complete genome sequence of a siadenovirus in a Pacific parrotlet (Forpus coelestis).</title>
        <authorList>
            <person name="Gregory C.R."/>
            <person name="Nilsen R.A."/>
            <person name="Linn S.C."/>
            <person name="Hokamp J.A."/>
            <person name="Cianciolo R.E."/>
            <person name="Ritchie B.W."/>
        </authorList>
    </citation>
    <scope>NUCLEOTIDE SEQUENCE [LARGE SCALE GENOMIC DNA]</scope>
    <source>
        <strain evidence="1">IDL19-3602</strain>
    </source>
</reference>
<dbReference type="EMBL" id="MK695679">
    <property type="protein sequence ID" value="QER78612.1"/>
    <property type="molecule type" value="Genomic_DNA"/>
</dbReference>
<protein>
    <submittedName>
        <fullName evidence="1">E3 protein</fullName>
    </submittedName>
</protein>
<sequence length="313" mass="36014">MLEVFLRLYTKILFQARTLPMNLILFSTLMETISPACLSQEELFPSQETTQSCMEGLLTLQDKIQLWRKHRSECKAVNCIAEEAKVEDIVFVKDYPEVIDCTIGFFHKLNYLTSVKEILVYEGQDPVEFFYDDGNLCVSVKCDCDQTFSNGCILHMFHILCKAVMLVEDGAYPLSCMSFPPPLGCSLPRIEEEEINLDGANRKFCDECNTPELYCSCLDAALNKTQFLAQLSSFKLCHFCATFMPGCRCRHKIFFLYKFYSSFIIDGKVPKRLNQVKRIAYLSTCNVQVCLNCNRMYTHCICDSSYRKIYPAM</sequence>
<dbReference type="Proteomes" id="UP000680608">
    <property type="component" value="Segment"/>
</dbReference>
<evidence type="ECO:0000313" key="2">
    <source>
        <dbReference type="Proteomes" id="UP000680608"/>
    </source>
</evidence>
<accession>A0A5J6DCX0</accession>
<proteinExistence type="predicted"/>
<organism evidence="1 2">
    <name type="scientific">Psittacine adenovirus 5</name>
    <dbReference type="NCBI Taxonomy" id="2499624"/>
    <lineage>
        <taxon>Viruses</taxon>
        <taxon>Varidnaviria</taxon>
        <taxon>Bamfordvirae</taxon>
        <taxon>Preplasmiviricota</taxon>
        <taxon>Polisuviricotina</taxon>
        <taxon>Pharingeaviricetes</taxon>
        <taxon>Rowavirales</taxon>
        <taxon>Adenoviridae</taxon>
        <taxon>Siadenovirus</taxon>
        <taxon>Siadenovirus viridis</taxon>
        <taxon>Psittacine siadenovirus D</taxon>
    </lineage>
</organism>
<name>A0A5J6DCX0_9ADEN</name>
<keyword evidence="2" id="KW-1185">Reference proteome</keyword>
<evidence type="ECO:0000313" key="1">
    <source>
        <dbReference type="EMBL" id="QER78612.1"/>
    </source>
</evidence>